<keyword evidence="8" id="KW-1185">Reference proteome</keyword>
<keyword evidence="4" id="KW-0067">ATP-binding</keyword>
<dbReference type="GO" id="GO:0005524">
    <property type="term" value="F:ATP binding"/>
    <property type="evidence" value="ECO:0007669"/>
    <property type="project" value="UniProtKB-KW"/>
</dbReference>
<dbReference type="OrthoDB" id="9803459at2"/>
<dbReference type="Gene3D" id="3.40.50.300">
    <property type="entry name" value="P-loop containing nucleotide triphosphate hydrolases"/>
    <property type="match status" value="2"/>
</dbReference>
<dbReference type="Pfam" id="PF00271">
    <property type="entry name" value="Helicase_C"/>
    <property type="match status" value="1"/>
</dbReference>
<dbReference type="GO" id="GO:0003677">
    <property type="term" value="F:DNA binding"/>
    <property type="evidence" value="ECO:0007669"/>
    <property type="project" value="InterPro"/>
</dbReference>
<dbReference type="PANTHER" id="PTHR11274:SF0">
    <property type="entry name" value="GENERAL TRANSCRIPTION AND DNA REPAIR FACTOR IIH HELICASE SUBUNIT XPB"/>
    <property type="match status" value="1"/>
</dbReference>
<organism evidence="7 8">
    <name type="scientific">Poseidonocella sedimentorum</name>
    <dbReference type="NCBI Taxonomy" id="871652"/>
    <lineage>
        <taxon>Bacteria</taxon>
        <taxon>Pseudomonadati</taxon>
        <taxon>Pseudomonadota</taxon>
        <taxon>Alphaproteobacteria</taxon>
        <taxon>Rhodobacterales</taxon>
        <taxon>Roseobacteraceae</taxon>
        <taxon>Poseidonocella</taxon>
    </lineage>
</organism>
<proteinExistence type="predicted"/>
<dbReference type="PANTHER" id="PTHR11274">
    <property type="entry name" value="RAD25/XP-B DNA REPAIR HELICASE"/>
    <property type="match status" value="1"/>
</dbReference>
<dbReference type="InterPro" id="IPR001650">
    <property type="entry name" value="Helicase_C-like"/>
</dbReference>
<evidence type="ECO:0000256" key="3">
    <source>
        <dbReference type="ARBA" id="ARBA00022806"/>
    </source>
</evidence>
<dbReference type="STRING" id="871652.SAMN04515673_1018"/>
<dbReference type="GO" id="GO:0016787">
    <property type="term" value="F:hydrolase activity"/>
    <property type="evidence" value="ECO:0007669"/>
    <property type="project" value="UniProtKB-KW"/>
</dbReference>
<keyword evidence="1" id="KW-0547">Nucleotide-binding</keyword>
<evidence type="ECO:0000313" key="8">
    <source>
        <dbReference type="Proteomes" id="UP000199302"/>
    </source>
</evidence>
<sequence length="714" mass="79382">MNLSSYNFGRSYHKPADDLAQDFYLPALEASVSYDRAVGFFSSTIFIIAWSSLKAFAKNGGKMRLICSPILSEGDHEALREGYSRKLEESTSQSLCQSFQDLLDNDTFHKPAVVLASLVAEGIIDCKIAWIGKDLSGRPRRLFHDKLGILTDKVGNKIAFKGSMNETWPALSQDGNLESVDVFASWRDEGEQARVSDEANYFDQLWDNAYPGVEVHPFPETARNKIISSAEAGHWPELVDEICLELEEAARWSPDASRMGGRKPRPHQIQALDEWERQGRRGVFKHATGSGKTFTALCAIGDALSRNEVPLILVPGELLLDQWLEEIKGTFEGSNLAIMVCGGGHNKWRKNNNLRRWTRSNHTTPRAVLSTIQTASGSEFLSQISQGEHIFLVADEVHRLGATKAQNILTTVVGPRLGLSATPERAGDPTGTKAIFDYFGPIVPPVFGLKEAIAAKALTPYFYNVHTVRLTSDEGDQWRSYSKRIQRVYARILSGGDEEGVNLSRQLQNLLIQRARIVKSAEGKTELAAQVLKENFSDGQRWIVYCDDQSQMHEVTSSAKSGGLKSVFEYHSEMEGDKQETLKFFSERGGIVVSIRCLDEGVDIPSVTHALILASSKNPREFVQRRGRVLRRHAQKNFAHLHDVLVLPETDDEDQPEVSFLKGELARAIEFGSNAQNPAAVFDLKRIAAQAGVAWEDLTTVGFEDDEEEAEASE</sequence>
<keyword evidence="2" id="KW-0378">Hydrolase</keyword>
<dbReference type="SUPFAM" id="SSF52540">
    <property type="entry name" value="P-loop containing nucleoside triphosphate hydrolases"/>
    <property type="match status" value="2"/>
</dbReference>
<gene>
    <name evidence="7" type="ORF">SAMN04515673_1018</name>
</gene>
<dbReference type="SMART" id="SM00490">
    <property type="entry name" value="HELICc"/>
    <property type="match status" value="1"/>
</dbReference>
<feature type="domain" description="Helicase C-terminal" evidence="6">
    <location>
        <begin position="523"/>
        <end position="669"/>
    </location>
</feature>
<dbReference type="CDD" id="cd09179">
    <property type="entry name" value="PLDc_N_DEXD_a"/>
    <property type="match status" value="1"/>
</dbReference>
<evidence type="ECO:0000256" key="4">
    <source>
        <dbReference type="ARBA" id="ARBA00022840"/>
    </source>
</evidence>
<evidence type="ECO:0000259" key="6">
    <source>
        <dbReference type="PROSITE" id="PS51194"/>
    </source>
</evidence>
<reference evidence="7 8" key="1">
    <citation type="submission" date="2016-10" db="EMBL/GenBank/DDBJ databases">
        <authorList>
            <person name="de Groot N.N."/>
        </authorList>
    </citation>
    <scope>NUCLEOTIDE SEQUENCE [LARGE SCALE GENOMIC DNA]</scope>
    <source>
        <strain evidence="8">KMM 9023,NRIC 0796,JCM 17311,KCTC 23692</strain>
    </source>
</reference>
<evidence type="ECO:0000259" key="5">
    <source>
        <dbReference type="PROSITE" id="PS51192"/>
    </source>
</evidence>
<dbReference type="InterPro" id="IPR050615">
    <property type="entry name" value="ATP-dep_DNA_Helicase"/>
</dbReference>
<keyword evidence="3 7" id="KW-0347">Helicase</keyword>
<dbReference type="InterPro" id="IPR027417">
    <property type="entry name" value="P-loop_NTPase"/>
</dbReference>
<name>A0A1I6CMQ3_9RHOB</name>
<dbReference type="Pfam" id="PF04851">
    <property type="entry name" value="ResIII"/>
    <property type="match status" value="1"/>
</dbReference>
<dbReference type="PROSITE" id="PS51194">
    <property type="entry name" value="HELICASE_CTER"/>
    <property type="match status" value="1"/>
</dbReference>
<dbReference type="InterPro" id="IPR014001">
    <property type="entry name" value="Helicase_ATP-bd"/>
</dbReference>
<evidence type="ECO:0000256" key="1">
    <source>
        <dbReference type="ARBA" id="ARBA00022741"/>
    </source>
</evidence>
<evidence type="ECO:0000256" key="2">
    <source>
        <dbReference type="ARBA" id="ARBA00022801"/>
    </source>
</evidence>
<dbReference type="PROSITE" id="PS51192">
    <property type="entry name" value="HELICASE_ATP_BIND_1"/>
    <property type="match status" value="1"/>
</dbReference>
<dbReference type="AlphaFoldDB" id="A0A1I6CMQ3"/>
<dbReference type="InterPro" id="IPR006935">
    <property type="entry name" value="Helicase/UvrB_N"/>
</dbReference>
<accession>A0A1I6CMQ3</accession>
<dbReference type="Proteomes" id="UP000199302">
    <property type="component" value="Unassembled WGS sequence"/>
</dbReference>
<dbReference type="GO" id="GO:0004386">
    <property type="term" value="F:helicase activity"/>
    <property type="evidence" value="ECO:0007669"/>
    <property type="project" value="UniProtKB-KW"/>
</dbReference>
<protein>
    <submittedName>
        <fullName evidence="7">Superfamily II DNA or RNA helicase</fullName>
    </submittedName>
</protein>
<dbReference type="EMBL" id="FOYI01000001">
    <property type="protein sequence ID" value="SFQ94428.1"/>
    <property type="molecule type" value="Genomic_DNA"/>
</dbReference>
<feature type="domain" description="Helicase ATP-binding" evidence="5">
    <location>
        <begin position="273"/>
        <end position="441"/>
    </location>
</feature>
<dbReference type="SMART" id="SM00487">
    <property type="entry name" value="DEXDc"/>
    <property type="match status" value="1"/>
</dbReference>
<dbReference type="CDD" id="cd17926">
    <property type="entry name" value="DEXHc_RE"/>
    <property type="match status" value="1"/>
</dbReference>
<evidence type="ECO:0000313" key="7">
    <source>
        <dbReference type="EMBL" id="SFQ94428.1"/>
    </source>
</evidence>